<feature type="domain" description="Polynucleotide kinase PNKP phosphatase" evidence="1">
    <location>
        <begin position="163"/>
        <end position="298"/>
    </location>
</feature>
<evidence type="ECO:0000313" key="3">
    <source>
        <dbReference type="Proteomes" id="UP000482960"/>
    </source>
</evidence>
<dbReference type="Gene3D" id="3.40.50.300">
    <property type="entry name" value="P-loop containing nucleotide triphosphate hydrolases"/>
    <property type="match status" value="1"/>
</dbReference>
<dbReference type="InterPro" id="IPR056782">
    <property type="entry name" value="HAD_PNKP"/>
</dbReference>
<dbReference type="Pfam" id="PF13671">
    <property type="entry name" value="AAA_33"/>
    <property type="match status" value="1"/>
</dbReference>
<comment type="caution">
    <text evidence="2">The sequence shown here is derived from an EMBL/GenBank/DDBJ whole genome shotgun (WGS) entry which is preliminary data.</text>
</comment>
<sequence>MPRLIITRGLPASGKTTFARKLQPGVVRVNRDDLRRMLHGDRLYTQWAEGQVTAVQRAQVETLLRARADVIVDDTNLRTKTVREWAEMAARLGATFEVHDFTDVPVDECVRRDADRPENERVGEAAIRRMHDHFLAGRTLPLPVPHVEPAVQGAEYVPPPGAPKIVLVDIDGTVALMGKRSPYDMRRVGQDEPHHAVIAAVRAMHAAGHAIVYCTGRDESARAATKVWLDRHVGVPYEALYMRDLDDTRRDAVVKHDIFEREIRDRYHVVGVFDDRMQVVRMWRELGLTVFQVAEGDF</sequence>
<dbReference type="Gene3D" id="3.40.50.1000">
    <property type="entry name" value="HAD superfamily/HAD-like"/>
    <property type="match status" value="1"/>
</dbReference>
<reference evidence="2 3" key="2">
    <citation type="submission" date="2020-03" db="EMBL/GenBank/DDBJ databases">
        <authorList>
            <person name="Ichikawa N."/>
            <person name="Kimura A."/>
            <person name="Kitahashi Y."/>
            <person name="Uohara A."/>
        </authorList>
    </citation>
    <scope>NUCLEOTIDE SEQUENCE [LARGE SCALE GENOMIC DNA]</scope>
    <source>
        <strain evidence="2 3">NBRC 108638</strain>
    </source>
</reference>
<evidence type="ECO:0000259" key="1">
    <source>
        <dbReference type="Pfam" id="PF25109"/>
    </source>
</evidence>
<accession>A0A6V8KWB4</accession>
<dbReference type="InterPro" id="IPR036412">
    <property type="entry name" value="HAD-like_sf"/>
</dbReference>
<dbReference type="InterPro" id="IPR027417">
    <property type="entry name" value="P-loop_NTPase"/>
</dbReference>
<proteinExistence type="predicted"/>
<reference evidence="2 3" key="1">
    <citation type="submission" date="2020-03" db="EMBL/GenBank/DDBJ databases">
        <title>Whole genome shotgun sequence of Phytohabitans rumicis NBRC 108638.</title>
        <authorList>
            <person name="Komaki H."/>
            <person name="Tamura T."/>
        </authorList>
    </citation>
    <scope>NUCLEOTIDE SEQUENCE [LARGE SCALE GENOMIC DNA]</scope>
    <source>
        <strain evidence="2 3">NBRC 108638</strain>
    </source>
</reference>
<dbReference type="RefSeq" id="WP_173077001.1">
    <property type="nucleotide sequence ID" value="NZ_BAABJB010000002.1"/>
</dbReference>
<dbReference type="SUPFAM" id="SSF56784">
    <property type="entry name" value="HAD-like"/>
    <property type="match status" value="1"/>
</dbReference>
<dbReference type="Pfam" id="PF25109">
    <property type="entry name" value="HAD_PNKP"/>
    <property type="match status" value="1"/>
</dbReference>
<dbReference type="Proteomes" id="UP000482960">
    <property type="component" value="Unassembled WGS sequence"/>
</dbReference>
<gene>
    <name evidence="2" type="ORF">Prum_030150</name>
</gene>
<dbReference type="EMBL" id="BLPG01000001">
    <property type="protein sequence ID" value="GFJ89373.1"/>
    <property type="molecule type" value="Genomic_DNA"/>
</dbReference>
<organism evidence="2 3">
    <name type="scientific">Phytohabitans rumicis</name>
    <dbReference type="NCBI Taxonomy" id="1076125"/>
    <lineage>
        <taxon>Bacteria</taxon>
        <taxon>Bacillati</taxon>
        <taxon>Actinomycetota</taxon>
        <taxon>Actinomycetes</taxon>
        <taxon>Micromonosporales</taxon>
        <taxon>Micromonosporaceae</taxon>
    </lineage>
</organism>
<keyword evidence="3" id="KW-1185">Reference proteome</keyword>
<dbReference type="SUPFAM" id="SSF52540">
    <property type="entry name" value="P-loop containing nucleoside triphosphate hydrolases"/>
    <property type="match status" value="1"/>
</dbReference>
<dbReference type="InterPro" id="IPR023214">
    <property type="entry name" value="HAD_sf"/>
</dbReference>
<name>A0A6V8KWB4_9ACTN</name>
<evidence type="ECO:0000313" key="2">
    <source>
        <dbReference type="EMBL" id="GFJ89373.1"/>
    </source>
</evidence>
<dbReference type="AlphaFoldDB" id="A0A6V8KWB4"/>
<protein>
    <recommendedName>
        <fullName evidence="1">Polynucleotide kinase PNKP phosphatase domain-containing protein</fullName>
    </recommendedName>
</protein>